<dbReference type="AlphaFoldDB" id="A0A8S3XPD4"/>
<evidence type="ECO:0000313" key="1">
    <source>
        <dbReference type="EMBL" id="CAG5034818.1"/>
    </source>
</evidence>
<evidence type="ECO:0000313" key="2">
    <source>
        <dbReference type="Proteomes" id="UP000691718"/>
    </source>
</evidence>
<keyword evidence="2" id="KW-1185">Reference proteome</keyword>
<reference evidence="1" key="1">
    <citation type="submission" date="2021-04" db="EMBL/GenBank/DDBJ databases">
        <authorList>
            <person name="Tunstrom K."/>
        </authorList>
    </citation>
    <scope>NUCLEOTIDE SEQUENCE</scope>
</reference>
<gene>
    <name evidence="1" type="ORF">PAPOLLO_LOCUS20409</name>
</gene>
<name>A0A8S3XPD4_PARAO</name>
<accession>A0A8S3XPD4</accession>
<dbReference type="EMBL" id="CAJQZP010001271">
    <property type="protein sequence ID" value="CAG5034818.1"/>
    <property type="molecule type" value="Genomic_DNA"/>
</dbReference>
<protein>
    <submittedName>
        <fullName evidence="1">(apollo) hypothetical protein</fullName>
    </submittedName>
</protein>
<proteinExistence type="predicted"/>
<dbReference type="Proteomes" id="UP000691718">
    <property type="component" value="Unassembled WGS sequence"/>
</dbReference>
<sequence length="210" mass="23945">MSRFWRSKQLVSLCTEDQQLSISRFATDLEEESSFLFPSATTSQTASEYQHTEINMDTISEITRSIITTSEGITTIITATSQTLTYTTAAASIGSDSCLERQYTSVLINNATLDHYPMLQLSEQSGLFEPVIFEKENISHNINEENEVVISETKKRKKNQLLRLLGKNYTGHKIVKVDESFKLEEVMKTSRKMRDKPCNHHHYSPSQVHC</sequence>
<organism evidence="1 2">
    <name type="scientific">Parnassius apollo</name>
    <name type="common">Apollo butterfly</name>
    <name type="synonym">Papilio apollo</name>
    <dbReference type="NCBI Taxonomy" id="110799"/>
    <lineage>
        <taxon>Eukaryota</taxon>
        <taxon>Metazoa</taxon>
        <taxon>Ecdysozoa</taxon>
        <taxon>Arthropoda</taxon>
        <taxon>Hexapoda</taxon>
        <taxon>Insecta</taxon>
        <taxon>Pterygota</taxon>
        <taxon>Neoptera</taxon>
        <taxon>Endopterygota</taxon>
        <taxon>Lepidoptera</taxon>
        <taxon>Glossata</taxon>
        <taxon>Ditrysia</taxon>
        <taxon>Papilionoidea</taxon>
        <taxon>Papilionidae</taxon>
        <taxon>Parnassiinae</taxon>
        <taxon>Parnassini</taxon>
        <taxon>Parnassius</taxon>
        <taxon>Parnassius</taxon>
    </lineage>
</organism>
<comment type="caution">
    <text evidence="1">The sequence shown here is derived from an EMBL/GenBank/DDBJ whole genome shotgun (WGS) entry which is preliminary data.</text>
</comment>
<dbReference type="OrthoDB" id="7367179at2759"/>